<dbReference type="InterPro" id="IPR010657">
    <property type="entry name" value="ImpA_N"/>
</dbReference>
<evidence type="ECO:0000259" key="2">
    <source>
        <dbReference type="Pfam" id="PF06812"/>
    </source>
</evidence>
<dbReference type="EMBL" id="FNAJ01000013">
    <property type="protein sequence ID" value="SDE83953.1"/>
    <property type="molecule type" value="Genomic_DNA"/>
</dbReference>
<protein>
    <submittedName>
        <fullName evidence="4">Type VI secretion system protein VasJ</fullName>
    </submittedName>
</protein>
<reference evidence="3 6" key="2">
    <citation type="submission" date="2019-07" db="EMBL/GenBank/DDBJ databases">
        <title>Whole genome shotgun sequence of Myxococcus virescens NBRC 100334.</title>
        <authorList>
            <person name="Hosoyama A."/>
            <person name="Uohara A."/>
            <person name="Ohji S."/>
            <person name="Ichikawa N."/>
        </authorList>
    </citation>
    <scope>NUCLEOTIDE SEQUENCE [LARGE SCALE GENOMIC DNA]</scope>
    <source>
        <strain evidence="3 6">NBRC 100334</strain>
    </source>
</reference>
<reference evidence="4 5" key="1">
    <citation type="submission" date="2016-10" db="EMBL/GenBank/DDBJ databases">
        <authorList>
            <person name="Varghese N."/>
            <person name="Submissions S."/>
        </authorList>
    </citation>
    <scope>NUCLEOTIDE SEQUENCE [LARGE SCALE GENOMIC DNA]</scope>
    <source>
        <strain evidence="4 5">DSM 2260</strain>
    </source>
</reference>
<evidence type="ECO:0000313" key="4">
    <source>
        <dbReference type="EMBL" id="SDE83953.1"/>
    </source>
</evidence>
<feature type="compositionally biased region" description="Polar residues" evidence="1">
    <location>
        <begin position="200"/>
        <end position="219"/>
    </location>
</feature>
<dbReference type="PANTHER" id="PTHR37024">
    <property type="entry name" value="TYPE VI SECRETION SYSTEM DUF2094 AND IMPA-RELATED DOMAIN PROTEIN"/>
    <property type="match status" value="1"/>
</dbReference>
<keyword evidence="5" id="KW-1185">Reference proteome</keyword>
<evidence type="ECO:0000313" key="3">
    <source>
        <dbReference type="EMBL" id="GEL72110.1"/>
    </source>
</evidence>
<feature type="domain" description="ImpA N-terminal" evidence="2">
    <location>
        <begin position="17"/>
        <end position="128"/>
    </location>
</feature>
<dbReference type="Proteomes" id="UP000198717">
    <property type="component" value="Unassembled WGS sequence"/>
</dbReference>
<dbReference type="RefSeq" id="WP_090493019.1">
    <property type="nucleotide sequence ID" value="NZ_BJVY01000022.1"/>
</dbReference>
<dbReference type="InterPro" id="IPR017739">
    <property type="entry name" value="T6SS-assoc_VCA0119"/>
</dbReference>
<proteinExistence type="predicted"/>
<gene>
    <name evidence="3" type="ORF">MVI01_38940</name>
    <name evidence="4" type="ORF">SAMN04488504_1139</name>
</gene>
<feature type="region of interest" description="Disordered" evidence="1">
    <location>
        <begin position="1"/>
        <end position="28"/>
    </location>
</feature>
<feature type="compositionally biased region" description="Low complexity" evidence="1">
    <location>
        <begin position="233"/>
        <end position="250"/>
    </location>
</feature>
<name>A0A511HEY9_9BACT</name>
<feature type="compositionally biased region" description="Polar residues" evidence="1">
    <location>
        <begin position="251"/>
        <end position="262"/>
    </location>
</feature>
<sequence>MPPSLEQLRERARPWAEPVPGASPAGVQAKHEPAYEAVALEVAKLESPASNAVRWDDVVEGASELLKHTTKDLWLASYMAYGLYATRGLDGAATGTAVLAEVTERYWQDLFPEAKRLRGRANAVAWFVDRLGRILPTVDQASVSAEPLDALAVAVKRLAQLSRERFSDMAPAFGPLQDAIARLRAGLPEPEPASVPEGRTASSEDADASQTPVDGTAPSQDEDTPSGEDGETAVRAADATTATRPGAAPDNTETPTNDNGNRSAREAGNASAKGKPAQANGAGNSSAPVKGNTAQGNPTTKSAPAPAKSSTAQDTAKGSAASQGGASANGTPAPPRAAIEVPPLPELPAAPDLSSVEAITDFLRTVGGALLGAAGALRRASPEDPLSYRLNRMGLWLHLTQPPATDGNGRTQIHPLPDLLGSKLETLEQNQRWGELLDESESALARHRFSLTLHRYSATALEGLGAAYTGARTALVQELAIQLRRMSGVETLLSTLGSPLTDDATQDWLRNHVLRASAPPPAPSAAVASVSTALALGPLSLGPSVHADSAALEAEARTLLEEGRVHEAVTRLQAAVTAASTGRARFISRLELARLCANAGQLPLARAVYDALDEEVSTHALDTWEPALAAACLEGWLQTRTAAEKESGPVAVKFRNRYRRLALLDSSATLRVGA</sequence>
<dbReference type="PANTHER" id="PTHR37024:SF5">
    <property type="entry name" value="IMPA N-TERMINAL DOMAIN-CONTAINING PROTEIN"/>
    <property type="match status" value="1"/>
</dbReference>
<dbReference type="NCBIfam" id="TIGR03362">
    <property type="entry name" value="VI_chp_7"/>
    <property type="match status" value="1"/>
</dbReference>
<evidence type="ECO:0000256" key="1">
    <source>
        <dbReference type="SAM" id="MobiDB-lite"/>
    </source>
</evidence>
<dbReference type="EMBL" id="BJVY01000022">
    <property type="protein sequence ID" value="GEL72110.1"/>
    <property type="molecule type" value="Genomic_DNA"/>
</dbReference>
<dbReference type="Pfam" id="PF06812">
    <property type="entry name" value="ImpA_N"/>
    <property type="match status" value="1"/>
</dbReference>
<feature type="compositionally biased region" description="Acidic residues" evidence="1">
    <location>
        <begin position="220"/>
        <end position="231"/>
    </location>
</feature>
<dbReference type="Pfam" id="PF16989">
    <property type="entry name" value="T6SS_VasJ"/>
    <property type="match status" value="1"/>
</dbReference>
<dbReference type="Proteomes" id="UP000321224">
    <property type="component" value="Unassembled WGS sequence"/>
</dbReference>
<dbReference type="AlphaFoldDB" id="A0A511HEY9"/>
<accession>A0A511HEY9</accession>
<comment type="caution">
    <text evidence="3">The sequence shown here is derived from an EMBL/GenBank/DDBJ whole genome shotgun (WGS) entry which is preliminary data.</text>
</comment>
<evidence type="ECO:0000313" key="5">
    <source>
        <dbReference type="Proteomes" id="UP000198717"/>
    </source>
</evidence>
<feature type="region of interest" description="Disordered" evidence="1">
    <location>
        <begin position="188"/>
        <end position="345"/>
    </location>
</feature>
<organism evidence="3 6">
    <name type="scientific">Myxococcus virescens</name>
    <dbReference type="NCBI Taxonomy" id="83456"/>
    <lineage>
        <taxon>Bacteria</taxon>
        <taxon>Pseudomonadati</taxon>
        <taxon>Myxococcota</taxon>
        <taxon>Myxococcia</taxon>
        <taxon>Myxococcales</taxon>
        <taxon>Cystobacterineae</taxon>
        <taxon>Myxococcaceae</taxon>
        <taxon>Myxococcus</taxon>
    </lineage>
</organism>
<evidence type="ECO:0000313" key="6">
    <source>
        <dbReference type="Proteomes" id="UP000321224"/>
    </source>
</evidence>
<feature type="compositionally biased region" description="Polar residues" evidence="1">
    <location>
        <begin position="281"/>
        <end position="297"/>
    </location>
</feature>
<feature type="compositionally biased region" description="Low complexity" evidence="1">
    <location>
        <begin position="298"/>
        <end position="328"/>
    </location>
</feature>